<dbReference type="Gene3D" id="1.10.10.10">
    <property type="entry name" value="Winged helix-like DNA-binding domain superfamily/Winged helix DNA-binding domain"/>
    <property type="match status" value="1"/>
</dbReference>
<dbReference type="OrthoDB" id="483at2"/>
<dbReference type="InterPro" id="IPR041664">
    <property type="entry name" value="AAA_16"/>
</dbReference>
<dbReference type="GO" id="GO:0005524">
    <property type="term" value="F:ATP binding"/>
    <property type="evidence" value="ECO:0007669"/>
    <property type="project" value="UniProtKB-KW"/>
</dbReference>
<proteinExistence type="predicted"/>
<keyword evidence="2" id="KW-0067">ATP-binding</keyword>
<evidence type="ECO:0000259" key="3">
    <source>
        <dbReference type="PROSITE" id="PS50043"/>
    </source>
</evidence>
<dbReference type="EMBL" id="LT629710">
    <property type="protein sequence ID" value="SDP29470.1"/>
    <property type="molecule type" value="Genomic_DNA"/>
</dbReference>
<dbReference type="STRING" id="1090615.SAMN04515671_3600"/>
<feature type="domain" description="HTH luxR-type" evidence="3">
    <location>
        <begin position="883"/>
        <end position="948"/>
    </location>
</feature>
<evidence type="ECO:0000313" key="5">
    <source>
        <dbReference type="Proteomes" id="UP000198741"/>
    </source>
</evidence>
<keyword evidence="5" id="KW-1185">Reference proteome</keyword>
<dbReference type="GO" id="GO:0006355">
    <property type="term" value="P:regulation of DNA-templated transcription"/>
    <property type="evidence" value="ECO:0007669"/>
    <property type="project" value="InterPro"/>
</dbReference>
<dbReference type="InterPro" id="IPR000792">
    <property type="entry name" value="Tscrpt_reg_LuxR_C"/>
</dbReference>
<dbReference type="InterPro" id="IPR036388">
    <property type="entry name" value="WH-like_DNA-bd_sf"/>
</dbReference>
<evidence type="ECO:0000256" key="1">
    <source>
        <dbReference type="ARBA" id="ARBA00022741"/>
    </source>
</evidence>
<dbReference type="RefSeq" id="WP_090478446.1">
    <property type="nucleotide sequence ID" value="NZ_LT629710.1"/>
</dbReference>
<name>A0A1H0RJ83_9ACTN</name>
<dbReference type="GO" id="GO:0004016">
    <property type="term" value="F:adenylate cyclase activity"/>
    <property type="evidence" value="ECO:0007669"/>
    <property type="project" value="TreeGrafter"/>
</dbReference>
<dbReference type="SUPFAM" id="SSF52540">
    <property type="entry name" value="P-loop containing nucleoside triphosphate hydrolases"/>
    <property type="match status" value="1"/>
</dbReference>
<dbReference type="AlphaFoldDB" id="A0A1H0RJ83"/>
<dbReference type="GO" id="GO:0005737">
    <property type="term" value="C:cytoplasm"/>
    <property type="evidence" value="ECO:0007669"/>
    <property type="project" value="TreeGrafter"/>
</dbReference>
<dbReference type="InterPro" id="IPR016032">
    <property type="entry name" value="Sig_transdc_resp-reg_C-effctor"/>
</dbReference>
<dbReference type="PRINTS" id="PR00038">
    <property type="entry name" value="HTHLUXR"/>
</dbReference>
<dbReference type="PROSITE" id="PS50043">
    <property type="entry name" value="HTH_LUXR_2"/>
    <property type="match status" value="1"/>
</dbReference>
<keyword evidence="1" id="KW-0547">Nucleotide-binding</keyword>
<dbReference type="SUPFAM" id="SSF48452">
    <property type="entry name" value="TPR-like"/>
    <property type="match status" value="1"/>
</dbReference>
<dbReference type="Pfam" id="PF00196">
    <property type="entry name" value="GerE"/>
    <property type="match status" value="1"/>
</dbReference>
<dbReference type="GO" id="GO:0003677">
    <property type="term" value="F:DNA binding"/>
    <property type="evidence" value="ECO:0007669"/>
    <property type="project" value="InterPro"/>
</dbReference>
<dbReference type="Proteomes" id="UP000198741">
    <property type="component" value="Chromosome I"/>
</dbReference>
<reference evidence="4 5" key="1">
    <citation type="submission" date="2016-10" db="EMBL/GenBank/DDBJ databases">
        <authorList>
            <person name="de Groot N.N."/>
        </authorList>
    </citation>
    <scope>NUCLEOTIDE SEQUENCE [LARGE SCALE GENOMIC DNA]</scope>
    <source>
        <strain evidence="5">P4-7,KCTC 19426,CECT 7604</strain>
    </source>
</reference>
<dbReference type="SMART" id="SM00421">
    <property type="entry name" value="HTH_LUXR"/>
    <property type="match status" value="1"/>
</dbReference>
<protein>
    <submittedName>
        <fullName evidence="4">Regulatory protein, luxR family</fullName>
    </submittedName>
</protein>
<dbReference type="Gene3D" id="1.25.40.10">
    <property type="entry name" value="Tetratricopeptide repeat domain"/>
    <property type="match status" value="1"/>
</dbReference>
<accession>A0A1H0RJ83</accession>
<gene>
    <name evidence="4" type="ORF">SAMN04515671_3600</name>
</gene>
<dbReference type="CDD" id="cd06170">
    <property type="entry name" value="LuxR_C_like"/>
    <property type="match status" value="1"/>
</dbReference>
<dbReference type="InterPro" id="IPR027417">
    <property type="entry name" value="P-loop_NTPase"/>
</dbReference>
<evidence type="ECO:0000313" key="4">
    <source>
        <dbReference type="EMBL" id="SDP29470.1"/>
    </source>
</evidence>
<dbReference type="Pfam" id="PF13191">
    <property type="entry name" value="AAA_16"/>
    <property type="match status" value="1"/>
</dbReference>
<evidence type="ECO:0000256" key="2">
    <source>
        <dbReference type="ARBA" id="ARBA00022840"/>
    </source>
</evidence>
<sequence length="954" mass="100795">MAGGEGKVLGSGPPVDRDSELAALAAVLDAAGGGAGESVLVEAAAGLGKSRLLEEAATFGHARGLTVIRARANLGDRDYPFGLILRLFEPFLVKLSADRRAAVFAGSAELAVPLLAPAGRMPTEGDGAIRPQAAVLHGLFWLVLNIAAQRPVLLTVDDVQWADEASLQFLLYLAERIEDLPVALVAAARPRRSPEAAVLTALRYSPAQTRLSLAPLSVAGMTELVHRSRPAMDPVTCAACVEVANGNPFYLRETLLSLDDAAPDFTAERIRDLGGASLARVALFRLLRLGPGSVSLAGALAVLGEQSPLAVVAQLAGLSTGDAATAADELADEQLISSGVELEFLHPLIGQSIYAEIPPARRAVDHAAAAVLLRRSGAPAERVATQLLASPAGMLDWAVATFELAAERAMAQGAPHSAARYLSRAVIEAGGDTARRVALLIALGCAQTAAGLPASVENLRAALAEQRDPMRWLEVARLLSRAYAHSGEHQVAAQVLEEALERVGPGTEQLRAGLLADYLTYSAFSTEQRQRSITRVTPLLREPPDNSSPESRLILAALAMRSGQSWQPNPQTIDLAYRAWDSGALLATEGPDGSGWLMTAWAYELAEDSPATLSVCAAAIAAARVVGSIDAFAAGSYFHGYASLRLGRIMDAEADADQAIEVAGNGRHRYLVSSLVLRANVSIERDDLAAAEQALRAAEKLTDSRSMLDLPWLLDSRARLELARHRPSAALEHFQQAGAHLMQELKVEHTVLPWRSGAAMAALAVGDTAQAQQLVSDILAVVERKDALITRGRGLRVQGLLLGGSAGLALLADSAELLAGTSAELEYGYSLAELGAALRRAGHRVQARRPLTLANAITARLGAELLGRRVRDELAAAGARPPAPANHRTLTPSEHRVADLALQGLTNNEIAQALFVTPKTVEYHLRQIYQRLGIGRRHELGAAMALIGPDLPPN</sequence>
<organism evidence="4 5">
    <name type="scientific">Nakamurella panacisegetis</name>
    <dbReference type="NCBI Taxonomy" id="1090615"/>
    <lineage>
        <taxon>Bacteria</taxon>
        <taxon>Bacillati</taxon>
        <taxon>Actinomycetota</taxon>
        <taxon>Actinomycetes</taxon>
        <taxon>Nakamurellales</taxon>
        <taxon>Nakamurellaceae</taxon>
        <taxon>Nakamurella</taxon>
    </lineage>
</organism>
<dbReference type="PANTHER" id="PTHR16305:SF35">
    <property type="entry name" value="TRANSCRIPTIONAL ACTIVATOR DOMAIN"/>
    <property type="match status" value="1"/>
</dbReference>
<dbReference type="InterPro" id="IPR011990">
    <property type="entry name" value="TPR-like_helical_dom_sf"/>
</dbReference>
<dbReference type="SUPFAM" id="SSF46894">
    <property type="entry name" value="C-terminal effector domain of the bipartite response regulators"/>
    <property type="match status" value="1"/>
</dbReference>
<dbReference type="PANTHER" id="PTHR16305">
    <property type="entry name" value="TESTICULAR SOLUBLE ADENYLYL CYCLASE"/>
    <property type="match status" value="1"/>
</dbReference>